<organism evidence="1">
    <name type="scientific">Rhodococcus hoagii</name>
    <name type="common">Corynebacterium equii</name>
    <dbReference type="NCBI Taxonomy" id="43767"/>
    <lineage>
        <taxon>Bacteria</taxon>
        <taxon>Bacillati</taxon>
        <taxon>Actinomycetota</taxon>
        <taxon>Actinomycetes</taxon>
        <taxon>Mycobacteriales</taxon>
        <taxon>Nocardiaceae</taxon>
        <taxon>Prescottella</taxon>
    </lineage>
</organism>
<proteinExistence type="predicted"/>
<gene>
    <name evidence="1" type="ORF">pVAPN1572_0950</name>
</gene>
<protein>
    <submittedName>
        <fullName evidence="1">Uncharacterized protein</fullName>
    </submittedName>
</protein>
<dbReference type="AlphaFoldDB" id="A0A1Z1UXD1"/>
<evidence type="ECO:0000313" key="1">
    <source>
        <dbReference type="EMBL" id="ARX60138.1"/>
    </source>
</evidence>
<dbReference type="RefSeq" id="WP_172687790.1">
    <property type="nucleotide sequence ID" value="NZ_KX443401.1"/>
</dbReference>
<accession>A0A1Z1UXD1</accession>
<sequence>MAGPVESKADTIEQLRRRMAEIPARSVGPSRLSLAALSHEQHPVDPQQPPTAPAASALRTLAVPGPLAELLPHRGLARGSTVHVSGAAALRAGLIASVTGSGGWAALIGSPRLGLLAAAEMGADLRRCALIPEPGQDPVAVAAVVVDGIDLVLLSLGGTDVPPSRARSVDARVRRNGAVLIVTDGRWPSVDLRLDARVLGYRGLDAGRGRITG</sequence>
<geneLocation type="plasmid" evidence="1">
    <name>pVAPN1572</name>
</geneLocation>
<reference evidence="1" key="1">
    <citation type="journal article" date="2017" name="Genome Biol. Evol.">
        <title>Comparative Genomics of Rhodococcus equi Virulence Plasmids Indicates Host-Driven Evolution of the vap Pathogenicity Island.</title>
        <authorList>
            <person name="MacArthur I."/>
            <person name="Anastasi E."/>
            <person name="Alvarez S."/>
            <person name="Scortti M."/>
            <person name="Vazquez-Boland J.A."/>
        </authorList>
    </citation>
    <scope>NUCLEOTIDE SEQUENCE</scope>
    <source>
        <strain evidence="1">PAM1572</strain>
        <plasmid evidence="1">pVAPN1572</plasmid>
    </source>
</reference>
<keyword evidence="1" id="KW-0614">Plasmid</keyword>
<dbReference type="EMBL" id="KX443401">
    <property type="protein sequence ID" value="ARX60138.1"/>
    <property type="molecule type" value="Genomic_DNA"/>
</dbReference>
<name>A0A1Z1UXD1_RHOHA</name>